<evidence type="ECO:0000259" key="2">
    <source>
        <dbReference type="PROSITE" id="PS51787"/>
    </source>
</evidence>
<proteinExistence type="predicted"/>
<protein>
    <recommendedName>
        <fullName evidence="5">Protein cereblon</fullName>
    </recommendedName>
</protein>
<evidence type="ECO:0000259" key="3">
    <source>
        <dbReference type="PROSITE" id="PS51788"/>
    </source>
</evidence>
<feature type="region of interest" description="Disordered" evidence="1">
    <location>
        <begin position="1"/>
        <end position="39"/>
    </location>
</feature>
<dbReference type="FunFam" id="2.170.150.20:FF:000007">
    <property type="entry name" value="Protein cereblon"/>
    <property type="match status" value="1"/>
</dbReference>
<dbReference type="CDD" id="cd15777">
    <property type="entry name" value="CRBN_C_like"/>
    <property type="match status" value="1"/>
</dbReference>
<dbReference type="PROSITE" id="PS51787">
    <property type="entry name" value="LON_N"/>
    <property type="match status" value="1"/>
</dbReference>
<evidence type="ECO:0008006" key="5">
    <source>
        <dbReference type="Google" id="ProtNLM"/>
    </source>
</evidence>
<dbReference type="PROSITE" id="PS51788">
    <property type="entry name" value="CULT"/>
    <property type="match status" value="1"/>
</dbReference>
<dbReference type="GO" id="GO:0016567">
    <property type="term" value="P:protein ubiquitination"/>
    <property type="evidence" value="ECO:0007669"/>
    <property type="project" value="UniProtKB-UniPathway"/>
</dbReference>
<dbReference type="InterPro" id="IPR003111">
    <property type="entry name" value="Lon_prtase_N"/>
</dbReference>
<dbReference type="InterPro" id="IPR046336">
    <property type="entry name" value="Lon_prtase_N_sf"/>
</dbReference>
<feature type="compositionally biased region" description="Acidic residues" evidence="1">
    <location>
        <begin position="1"/>
        <end position="18"/>
    </location>
</feature>
<evidence type="ECO:0000256" key="1">
    <source>
        <dbReference type="SAM" id="MobiDB-lite"/>
    </source>
</evidence>
<name>A0A7S0DDY1_MICPS</name>
<organism evidence="4">
    <name type="scientific">Micromonas pusilla</name>
    <name type="common">Picoplanktonic green alga</name>
    <name type="synonym">Chromulina pusilla</name>
    <dbReference type="NCBI Taxonomy" id="38833"/>
    <lineage>
        <taxon>Eukaryota</taxon>
        <taxon>Viridiplantae</taxon>
        <taxon>Chlorophyta</taxon>
        <taxon>Mamiellophyceae</taxon>
        <taxon>Mamiellales</taxon>
        <taxon>Mamiellaceae</taxon>
        <taxon>Micromonas</taxon>
    </lineage>
</organism>
<sequence>MEDGDPERDDAEPVGDVEETPRGTDGDAEDDADARPRITTNEATEALLAILMRYSLVEDRLLRERLLRDLEAAERMTETEAREYVEGGRLEFLRDRYAEAGLRERAPLGRVVGADEMSEASPVDDASRVAARDALRAYRTLPTLHSYLGEVEDVRGGGAAHVDLERLASGNEHGSLSPLTRTVRVPVLALYDHVLFPGDSLPLLIDGRLDPEHAQMVALANAAAPPLKGFFGVVCIAGWLETDDPSGNASRTLRSSCPMVGTLAQIRKIAVGGAGETRLVATGRTRFTVKDPWSLLDGTDTGVVGVVFDVEVELLSDSAERPKMRRVFGDAGGSPLSKPRLGLTPHSASTYELFDPRALARRLRASPSLAVALGCAVRSRDISTTAKADDAKRDVEDDLPLDPALLSHRVASRAPVSLRTRYKLLCCDTVVDRLRLECKLFDVFSSSSSAFPDDDIGRHSTPRNISLSCSSCEAPLSTLASLVAISDEGASGGRYVNPAGQVHDLLTVADVVPNAVALEGEPSAEFSWFPGFKWTVAVCVRCRQHLGWQFTADENARGEDASGNPNAGAGPGSTTLRRFFGLTRARVRADGFESLEALCDISETPYSQQAQSLDTYGSRD</sequence>
<dbReference type="Gene3D" id="2.170.150.20">
    <property type="entry name" value="Peptide methionine sulfoxide reductase"/>
    <property type="match status" value="1"/>
</dbReference>
<dbReference type="InterPro" id="IPR015947">
    <property type="entry name" value="PUA-like_sf"/>
</dbReference>
<dbReference type="Gene3D" id="1.20.58.1480">
    <property type="match status" value="1"/>
</dbReference>
<gene>
    <name evidence="4" type="ORF">MSP1401_LOCUS12523</name>
</gene>
<feature type="domain" description="Lon N-terminal" evidence="2">
    <location>
        <begin position="185"/>
        <end position="445"/>
    </location>
</feature>
<dbReference type="EMBL" id="HBEN01014963">
    <property type="protein sequence ID" value="CAD8452013.1"/>
    <property type="molecule type" value="Transcribed_RNA"/>
</dbReference>
<feature type="domain" description="CULT" evidence="3">
    <location>
        <begin position="464"/>
        <end position="591"/>
    </location>
</feature>
<evidence type="ECO:0000313" key="4">
    <source>
        <dbReference type="EMBL" id="CAD8452013.1"/>
    </source>
</evidence>
<dbReference type="UniPathway" id="UPA00143"/>
<dbReference type="SMART" id="SM00464">
    <property type="entry name" value="LON"/>
    <property type="match status" value="1"/>
</dbReference>
<dbReference type="Pfam" id="PF02190">
    <property type="entry name" value="LON_substr_bdg"/>
    <property type="match status" value="1"/>
</dbReference>
<dbReference type="SUPFAM" id="SSF88697">
    <property type="entry name" value="PUA domain-like"/>
    <property type="match status" value="1"/>
</dbReference>
<reference evidence="4" key="1">
    <citation type="submission" date="2021-01" db="EMBL/GenBank/DDBJ databases">
        <authorList>
            <person name="Corre E."/>
            <person name="Pelletier E."/>
            <person name="Niang G."/>
            <person name="Scheremetjew M."/>
            <person name="Finn R."/>
            <person name="Kale V."/>
            <person name="Holt S."/>
            <person name="Cochrane G."/>
            <person name="Meng A."/>
            <person name="Brown T."/>
            <person name="Cohen L."/>
        </authorList>
    </citation>
    <scope>NUCLEOTIDE SEQUENCE</scope>
    <source>
        <strain evidence="4">CCAC1681</strain>
    </source>
</reference>
<dbReference type="InterPro" id="IPR034750">
    <property type="entry name" value="CULT"/>
</dbReference>
<dbReference type="AlphaFoldDB" id="A0A7S0DDY1"/>
<accession>A0A7S0DDY1</accession>
<dbReference type="Gene3D" id="2.30.130.40">
    <property type="entry name" value="LON domain-like"/>
    <property type="match status" value="1"/>
</dbReference>